<dbReference type="Proteomes" id="UP000287385">
    <property type="component" value="Unassembled WGS sequence"/>
</dbReference>
<evidence type="ECO:0008006" key="3">
    <source>
        <dbReference type="Google" id="ProtNLM"/>
    </source>
</evidence>
<reference evidence="1 2" key="1">
    <citation type="submission" date="2016-06" db="EMBL/GenBank/DDBJ databases">
        <title>Acetobacter pasteurianus NBRC 3278 whole genome sequencing project.</title>
        <authorList>
            <person name="Matsutani M."/>
            <person name="Shiwa Y."/>
            <person name="Okamoto-Kainuma A."/>
            <person name="Ishikawa M."/>
            <person name="Koizumi Y."/>
            <person name="Yoshikawa H."/>
            <person name="Yakushi T."/>
            <person name="Matsushita K."/>
        </authorList>
    </citation>
    <scope>NUCLEOTIDE SEQUENCE [LARGE SCALE GENOMIC DNA]</scope>
    <source>
        <strain evidence="1 2">NBRC 3278</strain>
    </source>
</reference>
<protein>
    <recommendedName>
        <fullName evidence="3">Phage gp6-like head-tail connector protein</fullName>
    </recommendedName>
</protein>
<gene>
    <name evidence="1" type="ORF">NBRC3278_1863</name>
</gene>
<proteinExistence type="predicted"/>
<dbReference type="RefSeq" id="WP_124297189.1">
    <property type="nucleotide sequence ID" value="NZ_BDEV01000073.1"/>
</dbReference>
<comment type="caution">
    <text evidence="1">The sequence shown here is derived from an EMBL/GenBank/DDBJ whole genome shotgun (WGS) entry which is preliminary data.</text>
</comment>
<accession>A0A401X4G2</accession>
<sequence>MTTDLTSTFIADLTAQSETVDANRVAMALNQAWGIASDYCGQDVTTLDPMPQTITRTVMDIAAAIYHQAARDRSITQDQTEGVGATSFGLSGWADMLENLDPWRGFHVA</sequence>
<name>A0A401X4G2_ACEPA</name>
<evidence type="ECO:0000313" key="2">
    <source>
        <dbReference type="Proteomes" id="UP000287385"/>
    </source>
</evidence>
<organism evidence="1 2">
    <name type="scientific">Acetobacter pasteurianus NBRC 3278</name>
    <dbReference type="NCBI Taxonomy" id="1226660"/>
    <lineage>
        <taxon>Bacteria</taxon>
        <taxon>Pseudomonadati</taxon>
        <taxon>Pseudomonadota</taxon>
        <taxon>Alphaproteobacteria</taxon>
        <taxon>Acetobacterales</taxon>
        <taxon>Acetobacteraceae</taxon>
        <taxon>Acetobacter</taxon>
    </lineage>
</organism>
<evidence type="ECO:0000313" key="1">
    <source>
        <dbReference type="EMBL" id="GCD62770.1"/>
    </source>
</evidence>
<dbReference type="AlphaFoldDB" id="A0A401X4G2"/>
<keyword evidence="2" id="KW-1185">Reference proteome</keyword>
<dbReference type="EMBL" id="BDEV01000073">
    <property type="protein sequence ID" value="GCD62770.1"/>
    <property type="molecule type" value="Genomic_DNA"/>
</dbReference>